<keyword evidence="2" id="KW-1185">Reference proteome</keyword>
<accession>A0A1S1V3F6</accession>
<evidence type="ECO:0000313" key="1">
    <source>
        <dbReference type="EMBL" id="OHW61236.1"/>
    </source>
</evidence>
<sequence length="74" mass="8401">MELLRTDLQLEVVLANGEEDKFLIRDVNPEMSDLYVTEMAGIIASTFEIKGQNITRVKDVSIIKTNRVQHELPA</sequence>
<evidence type="ECO:0000313" key="2">
    <source>
        <dbReference type="Proteomes" id="UP000180254"/>
    </source>
</evidence>
<dbReference type="EMBL" id="MKIE01000020">
    <property type="protein sequence ID" value="OHW61236.1"/>
    <property type="molecule type" value="Genomic_DNA"/>
</dbReference>
<organism evidence="1 2">
    <name type="scientific">Andreesenia angusta</name>
    <dbReference type="NCBI Taxonomy" id="39480"/>
    <lineage>
        <taxon>Bacteria</taxon>
        <taxon>Bacillati</taxon>
        <taxon>Bacillota</taxon>
        <taxon>Tissierellia</taxon>
        <taxon>Tissierellales</taxon>
        <taxon>Gottschalkiaceae</taxon>
        <taxon>Andreesenia</taxon>
    </lineage>
</organism>
<proteinExistence type="predicted"/>
<gene>
    <name evidence="1" type="ORF">EUAN_23930</name>
</gene>
<dbReference type="AlphaFoldDB" id="A0A1S1V3F6"/>
<evidence type="ECO:0008006" key="3">
    <source>
        <dbReference type="Google" id="ProtNLM"/>
    </source>
</evidence>
<protein>
    <recommendedName>
        <fullName evidence="3">DUF2922 family protein</fullName>
    </recommendedName>
</protein>
<dbReference type="RefSeq" id="WP_071064758.1">
    <property type="nucleotide sequence ID" value="NZ_MKIE01000020.1"/>
</dbReference>
<reference evidence="1 2" key="1">
    <citation type="submission" date="2016-09" db="EMBL/GenBank/DDBJ databases">
        <title>Genome sequence of Eubacterium angustum.</title>
        <authorList>
            <person name="Poehlein A."/>
            <person name="Daniel R."/>
        </authorList>
    </citation>
    <scope>NUCLEOTIDE SEQUENCE [LARGE SCALE GENOMIC DNA]</scope>
    <source>
        <strain evidence="1 2">DSM 1989</strain>
    </source>
</reference>
<comment type="caution">
    <text evidence="1">The sequence shown here is derived from an EMBL/GenBank/DDBJ whole genome shotgun (WGS) entry which is preliminary data.</text>
</comment>
<name>A0A1S1V3F6_9FIRM</name>
<dbReference type="Proteomes" id="UP000180254">
    <property type="component" value="Unassembled WGS sequence"/>
</dbReference>